<organism evidence="7 8">
    <name type="scientific">Phycicoccus endophyticus</name>
    <dbReference type="NCBI Taxonomy" id="1690220"/>
    <lineage>
        <taxon>Bacteria</taxon>
        <taxon>Bacillati</taxon>
        <taxon>Actinomycetota</taxon>
        <taxon>Actinomycetes</taxon>
        <taxon>Micrococcales</taxon>
        <taxon>Intrasporangiaceae</taxon>
        <taxon>Phycicoccus</taxon>
    </lineage>
</organism>
<evidence type="ECO:0000313" key="7">
    <source>
        <dbReference type="EMBL" id="QNN50274.1"/>
    </source>
</evidence>
<evidence type="ECO:0000256" key="4">
    <source>
        <dbReference type="ARBA" id="ARBA00023136"/>
    </source>
</evidence>
<dbReference type="InterPro" id="IPR019109">
    <property type="entry name" value="MamF_MmsF"/>
</dbReference>
<feature type="transmembrane region" description="Helical" evidence="6">
    <location>
        <begin position="89"/>
        <end position="110"/>
    </location>
</feature>
<evidence type="ECO:0000256" key="3">
    <source>
        <dbReference type="ARBA" id="ARBA00022989"/>
    </source>
</evidence>
<name>A0A7G9R3U9_9MICO</name>
<feature type="compositionally biased region" description="Pro residues" evidence="5">
    <location>
        <begin position="21"/>
        <end position="32"/>
    </location>
</feature>
<comment type="subcellular location">
    <subcellularLocation>
        <location evidence="1">Membrane</location>
        <topology evidence="1">Multi-pass membrane protein</topology>
    </subcellularLocation>
</comment>
<dbReference type="KEGG" id="pei:H9L10_04345"/>
<keyword evidence="8" id="KW-1185">Reference proteome</keyword>
<sequence>MSEHTPRDDAPQAGPSTGPGTPDPAPAPPPGYPVAAPMSPQEEKTWGMASHGIALAATVLSAGTLGFVAALVIYLVVKDRGPFVRAHTANALNVQIIVGIVLLVSFPLMLVLVGFVTYPAACVFAVVVHILGMVKASNGEWWDPPLTPKFVR</sequence>
<gene>
    <name evidence="7" type="ORF">H9L10_04345</name>
</gene>
<keyword evidence="3 6" id="KW-1133">Transmembrane helix</keyword>
<dbReference type="RefSeq" id="WP_166097697.1">
    <property type="nucleotide sequence ID" value="NZ_BMMY01000001.1"/>
</dbReference>
<feature type="compositionally biased region" description="Basic and acidic residues" evidence="5">
    <location>
        <begin position="1"/>
        <end position="10"/>
    </location>
</feature>
<feature type="transmembrane region" description="Helical" evidence="6">
    <location>
        <begin position="53"/>
        <end position="77"/>
    </location>
</feature>
<dbReference type="Proteomes" id="UP000515976">
    <property type="component" value="Chromosome"/>
</dbReference>
<reference evidence="7 8" key="1">
    <citation type="submission" date="2020-08" db="EMBL/GenBank/DDBJ databases">
        <title>Genome sequence of Phycicoccus endophyticus JCM 31784T.</title>
        <authorList>
            <person name="Hyun D.-W."/>
            <person name="Bae J.-W."/>
        </authorList>
    </citation>
    <scope>NUCLEOTIDE SEQUENCE [LARGE SCALE GENOMIC DNA]</scope>
    <source>
        <strain evidence="7 8">JCM 31784</strain>
    </source>
</reference>
<keyword evidence="2 6" id="KW-0812">Transmembrane</keyword>
<accession>A0A7G9R3U9</accession>
<dbReference type="EMBL" id="CP060712">
    <property type="protein sequence ID" value="QNN50274.1"/>
    <property type="molecule type" value="Genomic_DNA"/>
</dbReference>
<evidence type="ECO:0000256" key="5">
    <source>
        <dbReference type="SAM" id="MobiDB-lite"/>
    </source>
</evidence>
<keyword evidence="4 6" id="KW-0472">Membrane</keyword>
<proteinExistence type="predicted"/>
<feature type="region of interest" description="Disordered" evidence="5">
    <location>
        <begin position="1"/>
        <end position="39"/>
    </location>
</feature>
<evidence type="ECO:0000256" key="2">
    <source>
        <dbReference type="ARBA" id="ARBA00022692"/>
    </source>
</evidence>
<protein>
    <submittedName>
        <fullName evidence="7">DUF4870 domain-containing protein</fullName>
    </submittedName>
</protein>
<evidence type="ECO:0000256" key="1">
    <source>
        <dbReference type="ARBA" id="ARBA00004141"/>
    </source>
</evidence>
<evidence type="ECO:0000313" key="8">
    <source>
        <dbReference type="Proteomes" id="UP000515976"/>
    </source>
</evidence>
<evidence type="ECO:0000256" key="6">
    <source>
        <dbReference type="SAM" id="Phobius"/>
    </source>
</evidence>
<dbReference type="AlphaFoldDB" id="A0A7G9R3U9"/>
<dbReference type="Pfam" id="PF09685">
    <property type="entry name" value="MamF_MmsF"/>
    <property type="match status" value="1"/>
</dbReference>